<dbReference type="SMART" id="SM00422">
    <property type="entry name" value="HTH_MERR"/>
    <property type="match status" value="1"/>
</dbReference>
<dbReference type="SUPFAM" id="SSF46955">
    <property type="entry name" value="Putative DNA-binding domain"/>
    <property type="match status" value="1"/>
</dbReference>
<protein>
    <submittedName>
        <fullName evidence="6">MerR family transcriptional regulator</fullName>
    </submittedName>
</protein>
<keyword evidence="7" id="KW-1185">Reference proteome</keyword>
<dbReference type="PRINTS" id="PR00040">
    <property type="entry name" value="HTHMERR"/>
</dbReference>
<comment type="caution">
    <text evidence="6">The sequence shown here is derived from an EMBL/GenBank/DDBJ whole genome shotgun (WGS) entry which is preliminary data.</text>
</comment>
<proteinExistence type="predicted"/>
<dbReference type="PROSITE" id="PS50937">
    <property type="entry name" value="HTH_MERR_2"/>
    <property type="match status" value="1"/>
</dbReference>
<dbReference type="InterPro" id="IPR047057">
    <property type="entry name" value="MerR_fam"/>
</dbReference>
<dbReference type="EMBL" id="JAVRHX010000003">
    <property type="protein sequence ID" value="MDT0595537.1"/>
    <property type="molecule type" value="Genomic_DNA"/>
</dbReference>
<keyword evidence="2" id="KW-0238">DNA-binding</keyword>
<dbReference type="InterPro" id="IPR000551">
    <property type="entry name" value="MerR-type_HTH_dom"/>
</dbReference>
<dbReference type="PANTHER" id="PTHR30204">
    <property type="entry name" value="REDOX-CYCLING DRUG-SENSING TRANSCRIPTIONAL ACTIVATOR SOXR"/>
    <property type="match status" value="1"/>
</dbReference>
<keyword evidence="4" id="KW-0175">Coiled coil</keyword>
<dbReference type="Gene3D" id="1.10.1660.10">
    <property type="match status" value="1"/>
</dbReference>
<dbReference type="PANTHER" id="PTHR30204:SF94">
    <property type="entry name" value="HEAVY METAL-DEPENDENT TRANSCRIPTIONAL REGULATOR HI_0293-RELATED"/>
    <property type="match status" value="1"/>
</dbReference>
<feature type="coiled-coil region" evidence="4">
    <location>
        <begin position="84"/>
        <end position="111"/>
    </location>
</feature>
<accession>A0ABU2ZVU2</accession>
<evidence type="ECO:0000256" key="2">
    <source>
        <dbReference type="ARBA" id="ARBA00023125"/>
    </source>
</evidence>
<reference evidence="6 7" key="1">
    <citation type="submission" date="2023-09" db="EMBL/GenBank/DDBJ databases">
        <authorList>
            <person name="Rey-Velasco X."/>
        </authorList>
    </citation>
    <scope>NUCLEOTIDE SEQUENCE [LARGE SCALE GENOMIC DNA]</scope>
    <source>
        <strain evidence="6 7">P117</strain>
    </source>
</reference>
<organism evidence="6 7">
    <name type="scientific">Glaciecola petra</name>
    <dbReference type="NCBI Taxonomy" id="3075602"/>
    <lineage>
        <taxon>Bacteria</taxon>
        <taxon>Pseudomonadati</taxon>
        <taxon>Pseudomonadota</taxon>
        <taxon>Gammaproteobacteria</taxon>
        <taxon>Alteromonadales</taxon>
        <taxon>Alteromonadaceae</taxon>
        <taxon>Glaciecola</taxon>
    </lineage>
</organism>
<keyword evidence="3" id="KW-0804">Transcription</keyword>
<evidence type="ECO:0000259" key="5">
    <source>
        <dbReference type="PROSITE" id="PS50937"/>
    </source>
</evidence>
<dbReference type="PROSITE" id="PS00552">
    <property type="entry name" value="HTH_MERR_1"/>
    <property type="match status" value="1"/>
</dbReference>
<feature type="domain" description="HTH merR-type" evidence="5">
    <location>
        <begin position="1"/>
        <end position="69"/>
    </location>
</feature>
<dbReference type="InterPro" id="IPR009061">
    <property type="entry name" value="DNA-bd_dom_put_sf"/>
</dbReference>
<evidence type="ECO:0000313" key="7">
    <source>
        <dbReference type="Proteomes" id="UP001253545"/>
    </source>
</evidence>
<dbReference type="Proteomes" id="UP001253545">
    <property type="component" value="Unassembled WGS sequence"/>
</dbReference>
<name>A0ABU2ZVU2_9ALTE</name>
<gene>
    <name evidence="6" type="ORF">RM552_11825</name>
</gene>
<evidence type="ECO:0000256" key="4">
    <source>
        <dbReference type="SAM" id="Coils"/>
    </source>
</evidence>
<evidence type="ECO:0000256" key="1">
    <source>
        <dbReference type="ARBA" id="ARBA00023015"/>
    </source>
</evidence>
<keyword evidence="1" id="KW-0805">Transcription regulation</keyword>
<evidence type="ECO:0000313" key="6">
    <source>
        <dbReference type="EMBL" id="MDT0595537.1"/>
    </source>
</evidence>
<dbReference type="Pfam" id="PF13411">
    <property type="entry name" value="MerR_1"/>
    <property type="match status" value="1"/>
</dbReference>
<dbReference type="RefSeq" id="WP_311369058.1">
    <property type="nucleotide sequence ID" value="NZ_JAVRHX010000003.1"/>
</dbReference>
<evidence type="ECO:0000256" key="3">
    <source>
        <dbReference type="ARBA" id="ARBA00023163"/>
    </source>
</evidence>
<sequence length="129" mass="14627">MKISELAKATNVSAKTIRYYEQVNLLLPAKRSESGYRHYDKKDIATLVFIRRCRELNIPIIDIKRLLDVQNNPNASCAFIDEMIQNQLIRIQAAQKELALLEKSLASLASSCNNHTVEGCSILHQLQSN</sequence>